<name>A0ABQ5KM81_9EUKA</name>
<sequence>METKTKEESNETAFDFSSTSTDNFAGTFNQVLEFKRADDILESIQKGSLDSTGNLSKKVLEKNKEQMEELKKQRDEEIEAVKKADSLYLHRASITTGMINIHDIAWGDEGLWVVNSTFSCLSTLSPDNSFVARWKPEFISELVPEDRCHLNGMAMLNGKPKYVTTFNMEDSKDSWSQGRIDYGTLIDIDTNEILIEGMIMPHSPKVYKDEIYVCESGLGVVWKYNPKTKEKTEVIKLQGFTRGLYFYGGVMFVGTSQVRASEIKNPSPISKMYDETYAGVWVINLKDNSIIAYMKFVGDVDQVYDIAVIPDSSMPELLNIESFFGFDEEYSPLY</sequence>
<organism evidence="3 4">
    <name type="scientific">Aduncisulcus paluster</name>
    <dbReference type="NCBI Taxonomy" id="2918883"/>
    <lineage>
        <taxon>Eukaryota</taxon>
        <taxon>Metamonada</taxon>
        <taxon>Carpediemonas-like organisms</taxon>
        <taxon>Aduncisulcus</taxon>
    </lineage>
</organism>
<reference evidence="3" key="1">
    <citation type="submission" date="2022-03" db="EMBL/GenBank/DDBJ databases">
        <title>Draft genome sequence of Aduncisulcus paluster, a free-living microaerophilic Fornicata.</title>
        <authorList>
            <person name="Yuyama I."/>
            <person name="Kume K."/>
            <person name="Tamura T."/>
            <person name="Inagaki Y."/>
            <person name="Hashimoto T."/>
        </authorList>
    </citation>
    <scope>NUCLEOTIDE SEQUENCE</scope>
    <source>
        <strain evidence="3">NY0171</strain>
    </source>
</reference>
<dbReference type="InterPro" id="IPR017481">
    <property type="entry name" value="CHP03032"/>
</dbReference>
<dbReference type="EMBL" id="BQXS01010345">
    <property type="protein sequence ID" value="GKT33600.1"/>
    <property type="molecule type" value="Genomic_DNA"/>
</dbReference>
<comment type="caution">
    <text evidence="3">The sequence shown here is derived from an EMBL/GenBank/DDBJ whole genome shotgun (WGS) entry which is preliminary data.</text>
</comment>
<protein>
    <submittedName>
        <fullName evidence="3">TIGR03032 family protein</fullName>
    </submittedName>
</protein>
<keyword evidence="1" id="KW-0175">Coiled coil</keyword>
<dbReference type="NCBIfam" id="TIGR03032">
    <property type="entry name" value="TIGR03032 family protein"/>
    <property type="match status" value="1"/>
</dbReference>
<dbReference type="SUPFAM" id="SSF63825">
    <property type="entry name" value="YWTD domain"/>
    <property type="match status" value="1"/>
</dbReference>
<gene>
    <name evidence="3" type="ORF">ADUPG1_007448</name>
</gene>
<feature type="non-terminal residue" evidence="3">
    <location>
        <position position="334"/>
    </location>
</feature>
<feature type="coiled-coil region" evidence="1">
    <location>
        <begin position="56"/>
        <end position="87"/>
    </location>
</feature>
<evidence type="ECO:0000256" key="1">
    <source>
        <dbReference type="SAM" id="Coils"/>
    </source>
</evidence>
<evidence type="ECO:0000313" key="4">
    <source>
        <dbReference type="Proteomes" id="UP001057375"/>
    </source>
</evidence>
<feature type="domain" description="Conserved hypothetical protein CHP03032" evidence="2">
    <location>
        <begin position="58"/>
        <end position="318"/>
    </location>
</feature>
<proteinExistence type="predicted"/>
<dbReference type="Pfam" id="PF16261">
    <property type="entry name" value="DUF4915"/>
    <property type="match status" value="1"/>
</dbReference>
<accession>A0ABQ5KM81</accession>
<evidence type="ECO:0000313" key="3">
    <source>
        <dbReference type="EMBL" id="GKT33600.1"/>
    </source>
</evidence>
<evidence type="ECO:0000259" key="2">
    <source>
        <dbReference type="Pfam" id="PF16261"/>
    </source>
</evidence>
<dbReference type="Proteomes" id="UP001057375">
    <property type="component" value="Unassembled WGS sequence"/>
</dbReference>
<keyword evidence="4" id="KW-1185">Reference proteome</keyword>